<evidence type="ECO:0000313" key="2">
    <source>
        <dbReference type="EMBL" id="WMV57923.1"/>
    </source>
</evidence>
<dbReference type="AlphaFoldDB" id="A0AAF0V319"/>
<name>A0AAF0V319_SOLVR</name>
<organism evidence="2 3">
    <name type="scientific">Solanum verrucosum</name>
    <dbReference type="NCBI Taxonomy" id="315347"/>
    <lineage>
        <taxon>Eukaryota</taxon>
        <taxon>Viridiplantae</taxon>
        <taxon>Streptophyta</taxon>
        <taxon>Embryophyta</taxon>
        <taxon>Tracheophyta</taxon>
        <taxon>Spermatophyta</taxon>
        <taxon>Magnoliopsida</taxon>
        <taxon>eudicotyledons</taxon>
        <taxon>Gunneridae</taxon>
        <taxon>Pentapetalae</taxon>
        <taxon>asterids</taxon>
        <taxon>lamiids</taxon>
        <taxon>Solanales</taxon>
        <taxon>Solanaceae</taxon>
        <taxon>Solanoideae</taxon>
        <taxon>Solaneae</taxon>
        <taxon>Solanum</taxon>
    </lineage>
</organism>
<evidence type="ECO:0008006" key="4">
    <source>
        <dbReference type="Google" id="ProtNLM"/>
    </source>
</evidence>
<proteinExistence type="predicted"/>
<keyword evidence="1" id="KW-0472">Membrane</keyword>
<evidence type="ECO:0000313" key="3">
    <source>
        <dbReference type="Proteomes" id="UP001234989"/>
    </source>
</evidence>
<reference evidence="2" key="1">
    <citation type="submission" date="2023-08" db="EMBL/GenBank/DDBJ databases">
        <title>A de novo genome assembly of Solanum verrucosum Schlechtendal, a Mexican diploid species geographically isolated from the other diploid A-genome species in potato relatives.</title>
        <authorList>
            <person name="Hosaka K."/>
        </authorList>
    </citation>
    <scope>NUCLEOTIDE SEQUENCE</scope>
    <source>
        <tissue evidence="2">Young leaves</tissue>
    </source>
</reference>
<gene>
    <name evidence="2" type="ORF">MTR67_051308</name>
</gene>
<dbReference type="Proteomes" id="UP001234989">
    <property type="component" value="Chromosome 12"/>
</dbReference>
<evidence type="ECO:0000256" key="1">
    <source>
        <dbReference type="SAM" id="Phobius"/>
    </source>
</evidence>
<sequence>MTVADKKCPLCCDVDESIEHLFFLCSYAATVWEKLLMWQGIRRRTMGWTGELHWASTHVNSGSVAADLYRLSLACCIYDLWHERNVFFVSFRITPAYFGPNKWYQSHGSMMELGYRWVFILAGVVLVATFLTVMKIFVGEIVSERFSVSRRRFDGGDYGEEMQDPKDYVKKVDKFILSEIQAKGEICWGLFALISYHK</sequence>
<feature type="transmembrane region" description="Helical" evidence="1">
    <location>
        <begin position="117"/>
        <end position="142"/>
    </location>
</feature>
<dbReference type="EMBL" id="CP133623">
    <property type="protein sequence ID" value="WMV57923.1"/>
    <property type="molecule type" value="Genomic_DNA"/>
</dbReference>
<accession>A0AAF0V319</accession>
<keyword evidence="1" id="KW-1133">Transmembrane helix</keyword>
<protein>
    <recommendedName>
        <fullName evidence="4">Reverse transcriptase zinc-binding domain-containing protein</fullName>
    </recommendedName>
</protein>
<keyword evidence="3" id="KW-1185">Reference proteome</keyword>
<keyword evidence="1" id="KW-0812">Transmembrane</keyword>